<dbReference type="GO" id="GO:0005737">
    <property type="term" value="C:cytoplasm"/>
    <property type="evidence" value="ECO:0007669"/>
    <property type="project" value="TreeGrafter"/>
</dbReference>
<name>A0AAW0Z387_9TREE</name>
<comment type="caution">
    <text evidence="2">The sequence shown here is derived from an EMBL/GenBank/DDBJ whole genome shotgun (WGS) entry which is preliminary data.</text>
</comment>
<dbReference type="GO" id="GO:0006740">
    <property type="term" value="P:NADPH regeneration"/>
    <property type="evidence" value="ECO:0007669"/>
    <property type="project" value="TreeGrafter"/>
</dbReference>
<sequence>MAPVQTPVLNVAIVGCGEIAMTTHLPTLLLCSQWYRTVAICDISQEALDHCARKFHVPKTYLDVRTMLSQSPEIDLVMVMNANEYHCDHAILALQAGKHVFVEKPMAICFSEAERLEAAAKAAGKVVFIGYMRRYASAFLRVKELVAAQKSISYVRVRDIIGMNHIFVDQNGTYPKKFTDDIPSSATEERTALSKAQHEEALGVKRAGNPSDMLAWMLLNGLSSHDLSAMRELIGMPSACLSATMNGLFMTALFQYDGFVASYEVGLDMVAKFDASIEIFGADKRITIEYDTPYVKGLAIKAVVLSAKENGDYSEEIIRPTYTDAYSLEYEELYKAITEGAQVKTSVMDAIEDLKIMTMIMEKLP</sequence>
<dbReference type="SUPFAM" id="SSF51735">
    <property type="entry name" value="NAD(P)-binding Rossmann-fold domains"/>
    <property type="match status" value="1"/>
</dbReference>
<dbReference type="Gene3D" id="3.30.360.10">
    <property type="entry name" value="Dihydrodipicolinate Reductase, domain 2"/>
    <property type="match status" value="1"/>
</dbReference>
<dbReference type="GO" id="GO:0000166">
    <property type="term" value="F:nucleotide binding"/>
    <property type="evidence" value="ECO:0007669"/>
    <property type="project" value="InterPro"/>
</dbReference>
<dbReference type="Gene3D" id="3.40.50.720">
    <property type="entry name" value="NAD(P)-binding Rossmann-like Domain"/>
    <property type="match status" value="1"/>
</dbReference>
<dbReference type="KEGG" id="kne:92179068"/>
<accession>A0AAW0Z387</accession>
<evidence type="ECO:0000313" key="2">
    <source>
        <dbReference type="EMBL" id="KAK8864559.1"/>
    </source>
</evidence>
<dbReference type="AlphaFoldDB" id="A0AAW0Z387"/>
<gene>
    <name evidence="2" type="ORF">IAR55_001809</name>
</gene>
<dbReference type="Pfam" id="PF01408">
    <property type="entry name" value="GFO_IDH_MocA"/>
    <property type="match status" value="1"/>
</dbReference>
<dbReference type="GeneID" id="92179068"/>
<dbReference type="Proteomes" id="UP001388673">
    <property type="component" value="Unassembled WGS sequence"/>
</dbReference>
<dbReference type="InterPro" id="IPR000683">
    <property type="entry name" value="Gfo/Idh/MocA-like_OxRdtase_N"/>
</dbReference>
<dbReference type="PANTHER" id="PTHR42840">
    <property type="entry name" value="NAD(P)-BINDING ROSSMANN-FOLD SUPERFAMILY PROTEIN-RELATED"/>
    <property type="match status" value="1"/>
</dbReference>
<dbReference type="EMBL" id="JBCAWK010000003">
    <property type="protein sequence ID" value="KAK8864559.1"/>
    <property type="molecule type" value="Genomic_DNA"/>
</dbReference>
<reference evidence="2 3" key="1">
    <citation type="journal article" date="2024" name="bioRxiv">
        <title>Comparative genomics of Cryptococcus and Kwoniella reveals pathogenesis evolution and contrasting karyotype dynamics via intercentromeric recombination or chromosome fusion.</title>
        <authorList>
            <person name="Coelho M.A."/>
            <person name="David-Palma M."/>
            <person name="Shea T."/>
            <person name="Bowers K."/>
            <person name="McGinley-Smith S."/>
            <person name="Mohammad A.W."/>
            <person name="Gnirke A."/>
            <person name="Yurkov A.M."/>
            <person name="Nowrousian M."/>
            <person name="Sun S."/>
            <person name="Cuomo C.A."/>
            <person name="Heitman J."/>
        </authorList>
    </citation>
    <scope>NUCLEOTIDE SEQUENCE [LARGE SCALE GENOMIC DNA]</scope>
    <source>
        <strain evidence="2 3">CBS 13917</strain>
    </source>
</reference>
<proteinExistence type="predicted"/>
<dbReference type="RefSeq" id="XP_066804855.1">
    <property type="nucleotide sequence ID" value="XM_066944932.1"/>
</dbReference>
<evidence type="ECO:0000313" key="3">
    <source>
        <dbReference type="Proteomes" id="UP001388673"/>
    </source>
</evidence>
<dbReference type="InterPro" id="IPR036291">
    <property type="entry name" value="NAD(P)-bd_dom_sf"/>
</dbReference>
<evidence type="ECO:0000259" key="1">
    <source>
        <dbReference type="Pfam" id="PF01408"/>
    </source>
</evidence>
<keyword evidence="3" id="KW-1185">Reference proteome</keyword>
<feature type="domain" description="Gfo/Idh/MocA-like oxidoreductase N-terminal" evidence="1">
    <location>
        <begin position="9"/>
        <end position="131"/>
    </location>
</feature>
<organism evidence="2 3">
    <name type="scientific">Kwoniella newhampshirensis</name>
    <dbReference type="NCBI Taxonomy" id="1651941"/>
    <lineage>
        <taxon>Eukaryota</taxon>
        <taxon>Fungi</taxon>
        <taxon>Dikarya</taxon>
        <taxon>Basidiomycota</taxon>
        <taxon>Agaricomycotina</taxon>
        <taxon>Tremellomycetes</taxon>
        <taxon>Tremellales</taxon>
        <taxon>Cryptococcaceae</taxon>
        <taxon>Kwoniella</taxon>
    </lineage>
</organism>
<dbReference type="PANTHER" id="PTHR42840:SF7">
    <property type="entry name" value="BINDING ROSSMANN FOLD OXIDOREDUCTASE, PUTATIVE (AFU_ORTHOLOGUE AFUA_4G10190)-RELATED"/>
    <property type="match status" value="1"/>
</dbReference>
<dbReference type="GO" id="GO:0016491">
    <property type="term" value="F:oxidoreductase activity"/>
    <property type="evidence" value="ECO:0007669"/>
    <property type="project" value="TreeGrafter"/>
</dbReference>
<protein>
    <recommendedName>
        <fullName evidence="1">Gfo/Idh/MocA-like oxidoreductase N-terminal domain-containing protein</fullName>
    </recommendedName>
</protein>